<dbReference type="EMBL" id="JBBNPS010000015">
    <property type="protein sequence ID" value="MEQ3353847.1"/>
    <property type="molecule type" value="Genomic_DNA"/>
</dbReference>
<gene>
    <name evidence="4" type="ORF">AAA081_06020</name>
</gene>
<evidence type="ECO:0000259" key="3">
    <source>
        <dbReference type="Pfam" id="PF04536"/>
    </source>
</evidence>
<reference evidence="4 5" key="1">
    <citation type="submission" date="2024-04" db="EMBL/GenBank/DDBJ databases">
        <title>Human intestinal bacterial collection.</title>
        <authorList>
            <person name="Pauvert C."/>
            <person name="Hitch T.C.A."/>
            <person name="Clavel T."/>
        </authorList>
    </citation>
    <scope>NUCLEOTIDE SEQUENCE [LARGE SCALE GENOMIC DNA]</scope>
    <source>
        <strain evidence="4 5">CLA-SR-H026</strain>
    </source>
</reference>
<keyword evidence="1" id="KW-1133">Transmembrane helix</keyword>
<keyword evidence="1" id="KW-0812">Transmembrane</keyword>
<dbReference type="Pfam" id="PF04536">
    <property type="entry name" value="TPM_phosphatase"/>
    <property type="match status" value="1"/>
</dbReference>
<keyword evidence="5" id="KW-1185">Reference proteome</keyword>
<proteinExistence type="predicted"/>
<dbReference type="Proteomes" id="UP001481872">
    <property type="component" value="Unassembled WGS sequence"/>
</dbReference>
<dbReference type="InterPro" id="IPR007621">
    <property type="entry name" value="TPM_dom"/>
</dbReference>
<accession>A0ABV1J6M6</accession>
<evidence type="ECO:0000313" key="5">
    <source>
        <dbReference type="Proteomes" id="UP001481872"/>
    </source>
</evidence>
<comment type="caution">
    <text evidence="4">The sequence shown here is derived from an EMBL/GenBank/DDBJ whole genome shotgun (WGS) entry which is preliminary data.</text>
</comment>
<evidence type="ECO:0000313" key="4">
    <source>
        <dbReference type="EMBL" id="MEQ3353847.1"/>
    </source>
</evidence>
<feature type="domain" description="TPM" evidence="3">
    <location>
        <begin position="33"/>
        <end position="154"/>
    </location>
</feature>
<name>A0ABV1J6M6_9FIRM</name>
<evidence type="ECO:0000256" key="1">
    <source>
        <dbReference type="SAM" id="Phobius"/>
    </source>
</evidence>
<sequence length="263" mass="28105">MKKRLSLLVLALCFLSLPVFAAGLPEATNEFYVYDEEGILSDEAKSDIVRTNESLFEQTGAQVVVCILNHLPEDKTVEEAAVDIFDKWDIGTKEKDNGILLLIAMKDRKFRIEVGYGLEGAIPDMVAKEILDDMVPYFQDGEYEAGIRVAFSEILSRVEEEYQITVEGKDAVTEVIEEETDIGQWKEMIRLAVIVILIIIIFGRGNNRGGRGGYRGPFFFPFGGGGFGGGFGGGSFGGGGGFGGGGNFGGGGSSGGGGASGGW</sequence>
<dbReference type="Gene3D" id="3.10.310.50">
    <property type="match status" value="1"/>
</dbReference>
<dbReference type="PANTHER" id="PTHR30373">
    <property type="entry name" value="UPF0603 PROTEIN YGCG"/>
    <property type="match status" value="1"/>
</dbReference>
<feature type="transmembrane region" description="Helical" evidence="1">
    <location>
        <begin position="188"/>
        <end position="205"/>
    </location>
</feature>
<dbReference type="PANTHER" id="PTHR30373:SF2">
    <property type="entry name" value="UPF0603 PROTEIN YGCG"/>
    <property type="match status" value="1"/>
</dbReference>
<evidence type="ECO:0000256" key="2">
    <source>
        <dbReference type="SAM" id="SignalP"/>
    </source>
</evidence>
<dbReference type="RefSeq" id="WP_349054121.1">
    <property type="nucleotide sequence ID" value="NZ_JBBNPS010000015.1"/>
</dbReference>
<organism evidence="4 5">
    <name type="scientific">Aedoeadaptatus acetigenes</name>
    <dbReference type="NCBI Taxonomy" id="2981723"/>
    <lineage>
        <taxon>Bacteria</taxon>
        <taxon>Bacillati</taxon>
        <taxon>Bacillota</taxon>
        <taxon>Tissierellia</taxon>
        <taxon>Tissierellales</taxon>
        <taxon>Peptoniphilaceae</taxon>
        <taxon>Aedoeadaptatus</taxon>
    </lineage>
</organism>
<keyword evidence="2" id="KW-0732">Signal</keyword>
<keyword evidence="1" id="KW-0472">Membrane</keyword>
<feature type="chain" id="PRO_5046632036" evidence="2">
    <location>
        <begin position="22"/>
        <end position="263"/>
    </location>
</feature>
<feature type="signal peptide" evidence="2">
    <location>
        <begin position="1"/>
        <end position="21"/>
    </location>
</feature>
<protein>
    <submittedName>
        <fullName evidence="4">TPM domain-containing protein</fullName>
    </submittedName>
</protein>